<evidence type="ECO:0000313" key="4">
    <source>
        <dbReference type="Proteomes" id="UP001232536"/>
    </source>
</evidence>
<name>A0ABT9DAJ9_9CELL</name>
<evidence type="ECO:0000256" key="1">
    <source>
        <dbReference type="SAM" id="MobiDB-lite"/>
    </source>
</evidence>
<sequence>MNHPQRRTVVRVLSVVTALGLVSGLAACSATGSTAPSSSVDPNAAEVNPAGDIPDNQVFVVWTDPSSTFTVKVPEGWASSTDNGAVTFTDKLNSIRIESAQTATAPTADSVRGEVASLGQSASGFQAGDVSTVTRTAGDAVLATYQVDSAPDSVTGKVVPDAVERYEFYRNGTLVTLTLSGPVGADNVDPWRIVTDSFTWL</sequence>
<evidence type="ECO:0000256" key="2">
    <source>
        <dbReference type="SAM" id="SignalP"/>
    </source>
</evidence>
<organism evidence="3 4">
    <name type="scientific">Actinotalea lenta</name>
    <dbReference type="NCBI Taxonomy" id="3064654"/>
    <lineage>
        <taxon>Bacteria</taxon>
        <taxon>Bacillati</taxon>
        <taxon>Actinomycetota</taxon>
        <taxon>Actinomycetes</taxon>
        <taxon>Micrococcales</taxon>
        <taxon>Cellulomonadaceae</taxon>
        <taxon>Actinotalea</taxon>
    </lineage>
</organism>
<evidence type="ECO:0000313" key="3">
    <source>
        <dbReference type="EMBL" id="MDO8107168.1"/>
    </source>
</evidence>
<keyword evidence="4" id="KW-1185">Reference proteome</keyword>
<gene>
    <name evidence="3" type="ORF">Q6348_08160</name>
</gene>
<reference evidence="3 4" key="1">
    <citation type="submission" date="2023-07" db="EMBL/GenBank/DDBJ databases">
        <title>Description of novel actinomycetes strains, isolated from tidal flat sediment.</title>
        <authorList>
            <person name="Lu C."/>
        </authorList>
    </citation>
    <scope>NUCLEOTIDE SEQUENCE [LARGE SCALE GENOMIC DNA]</scope>
    <source>
        <strain evidence="3 4">SYSU T00b441</strain>
    </source>
</reference>
<proteinExistence type="predicted"/>
<feature type="region of interest" description="Disordered" evidence="1">
    <location>
        <begin position="32"/>
        <end position="51"/>
    </location>
</feature>
<protein>
    <recommendedName>
        <fullName evidence="5">Lipoprotein</fullName>
    </recommendedName>
</protein>
<comment type="caution">
    <text evidence="3">The sequence shown here is derived from an EMBL/GenBank/DDBJ whole genome shotgun (WGS) entry which is preliminary data.</text>
</comment>
<feature type="signal peptide" evidence="2">
    <location>
        <begin position="1"/>
        <end position="29"/>
    </location>
</feature>
<keyword evidence="2" id="KW-0732">Signal</keyword>
<feature type="chain" id="PRO_5046234537" description="Lipoprotein" evidence="2">
    <location>
        <begin position="30"/>
        <end position="201"/>
    </location>
</feature>
<accession>A0ABT9DAJ9</accession>
<dbReference type="EMBL" id="JAUQYP010000001">
    <property type="protein sequence ID" value="MDO8107168.1"/>
    <property type="molecule type" value="Genomic_DNA"/>
</dbReference>
<dbReference type="PROSITE" id="PS51257">
    <property type="entry name" value="PROKAR_LIPOPROTEIN"/>
    <property type="match status" value="1"/>
</dbReference>
<feature type="compositionally biased region" description="Polar residues" evidence="1">
    <location>
        <begin position="32"/>
        <end position="41"/>
    </location>
</feature>
<dbReference type="RefSeq" id="WP_304600802.1">
    <property type="nucleotide sequence ID" value="NZ_JAUQYP010000001.1"/>
</dbReference>
<evidence type="ECO:0008006" key="5">
    <source>
        <dbReference type="Google" id="ProtNLM"/>
    </source>
</evidence>
<dbReference type="Proteomes" id="UP001232536">
    <property type="component" value="Unassembled WGS sequence"/>
</dbReference>